<dbReference type="Proteomes" id="UP000189703">
    <property type="component" value="Unplaced"/>
</dbReference>
<keyword evidence="5" id="KW-1185">Reference proteome</keyword>
<dbReference type="GO" id="GO:0005886">
    <property type="term" value="C:plasma membrane"/>
    <property type="evidence" value="ECO:0000318"/>
    <property type="project" value="GO_Central"/>
</dbReference>
<dbReference type="InterPro" id="IPR044839">
    <property type="entry name" value="NDR1-like"/>
</dbReference>
<dbReference type="GO" id="GO:0009506">
    <property type="term" value="C:plasmodesma"/>
    <property type="evidence" value="ECO:0000318"/>
    <property type="project" value="GO_Central"/>
</dbReference>
<dbReference type="GO" id="GO:0098542">
    <property type="term" value="P:defense response to other organism"/>
    <property type="evidence" value="ECO:0007669"/>
    <property type="project" value="InterPro"/>
</dbReference>
<gene>
    <name evidence="6" type="primary">LOC104601372</name>
</gene>
<reference evidence="6" key="1">
    <citation type="submission" date="2025-08" db="UniProtKB">
        <authorList>
            <consortium name="RefSeq"/>
        </authorList>
    </citation>
    <scope>IDENTIFICATION</scope>
</reference>
<organism evidence="5 6">
    <name type="scientific">Nelumbo nucifera</name>
    <name type="common">Sacred lotus</name>
    <dbReference type="NCBI Taxonomy" id="4432"/>
    <lineage>
        <taxon>Eukaryota</taxon>
        <taxon>Viridiplantae</taxon>
        <taxon>Streptophyta</taxon>
        <taxon>Embryophyta</taxon>
        <taxon>Tracheophyta</taxon>
        <taxon>Spermatophyta</taxon>
        <taxon>Magnoliopsida</taxon>
        <taxon>Proteales</taxon>
        <taxon>Nelumbonaceae</taxon>
        <taxon>Nelumbo</taxon>
    </lineage>
</organism>
<evidence type="ECO:0000256" key="2">
    <source>
        <dbReference type="ARBA" id="ARBA00022692"/>
    </source>
</evidence>
<dbReference type="Pfam" id="PF03168">
    <property type="entry name" value="LEA_2"/>
    <property type="match status" value="1"/>
</dbReference>
<dbReference type="AlphaFoldDB" id="A0A1U8AKW9"/>
<name>A0A1U8AKW9_NELNU</name>
<dbReference type="PANTHER" id="PTHR31415:SF4">
    <property type="entry name" value="NDR1_HIN1-LIKE PROTEIN 3"/>
    <property type="match status" value="1"/>
</dbReference>
<evidence type="ECO:0000313" key="5">
    <source>
        <dbReference type="Proteomes" id="UP000189703"/>
    </source>
</evidence>
<dbReference type="GeneID" id="104601372"/>
<dbReference type="OMA" id="TKPKVNC"/>
<accession>A0A1U8AKW9</accession>
<dbReference type="OrthoDB" id="1889094at2759"/>
<dbReference type="eggNOG" id="ENOG502QUR9">
    <property type="taxonomic scope" value="Eukaryota"/>
</dbReference>
<comment type="subcellular location">
    <subcellularLocation>
        <location evidence="1">Membrane</location>
        <topology evidence="1">Single-pass membrane protein</topology>
    </subcellularLocation>
</comment>
<dbReference type="PANTHER" id="PTHR31415">
    <property type="entry name" value="OS05G0367900 PROTEIN"/>
    <property type="match status" value="1"/>
</dbReference>
<sequence>MADAKQPHLNGAYYGPPIPPPRSYHRPGRRSGCGCGCCLLNLLFKLIVTILVIIAILALVFWLVFRPNKVKFHVVNASLTNFSLAGNTLSYNLALNMTIRNPNKHIAIYYDSIEARAYYDGVQFGTDTLEPFYQRHKTTSFLNPLFRGPSPLVLGSSELAQFNSDKAAGSFSIDVKLYLRVRFKLRSIKTNKFKPKIKCDLKVPLVSRRSSAAGFETTRCDIDY</sequence>
<keyword evidence="2" id="KW-0812">Transmembrane</keyword>
<protein>
    <submittedName>
        <fullName evidence="6">NDR1/HIN1-Like protein 3-like</fullName>
    </submittedName>
</protein>
<keyword evidence="4" id="KW-0472">Membrane</keyword>
<dbReference type="KEGG" id="nnu:104601372"/>
<evidence type="ECO:0000256" key="4">
    <source>
        <dbReference type="ARBA" id="ARBA00023136"/>
    </source>
</evidence>
<proteinExistence type="predicted"/>
<dbReference type="RefSeq" id="XP_010262972.1">
    <property type="nucleotide sequence ID" value="XM_010264670.2"/>
</dbReference>
<keyword evidence="3" id="KW-1133">Transmembrane helix</keyword>
<dbReference type="InterPro" id="IPR004864">
    <property type="entry name" value="LEA_2"/>
</dbReference>
<evidence type="ECO:0000256" key="1">
    <source>
        <dbReference type="ARBA" id="ARBA00004167"/>
    </source>
</evidence>
<evidence type="ECO:0000256" key="3">
    <source>
        <dbReference type="ARBA" id="ARBA00022989"/>
    </source>
</evidence>
<evidence type="ECO:0000313" key="6">
    <source>
        <dbReference type="RefSeq" id="XP_010262972.1"/>
    </source>
</evidence>